<gene>
    <name evidence="2" type="ORF">MNBD_GAMMA09-3165</name>
</gene>
<dbReference type="InterPro" id="IPR003646">
    <property type="entry name" value="SH3-like_bac-type"/>
</dbReference>
<evidence type="ECO:0000313" key="2">
    <source>
        <dbReference type="EMBL" id="VAW68523.1"/>
    </source>
</evidence>
<proteinExistence type="predicted"/>
<name>A0A3B0XWI6_9ZZZZ</name>
<dbReference type="AlphaFoldDB" id="A0A3B0XWI6"/>
<sequence>MTTGRVKSEIGLNLREKPNGRKLSVLSYNQEVELLDEVRFYRVKSSDGAIGYVHADYLEESPKNKMQY</sequence>
<protein>
    <recommendedName>
        <fullName evidence="1">SH3b domain-containing protein</fullName>
    </recommendedName>
</protein>
<evidence type="ECO:0000259" key="1">
    <source>
        <dbReference type="Pfam" id="PF08239"/>
    </source>
</evidence>
<dbReference type="EMBL" id="UOFI01000132">
    <property type="protein sequence ID" value="VAW68523.1"/>
    <property type="molecule type" value="Genomic_DNA"/>
</dbReference>
<reference evidence="2" key="1">
    <citation type="submission" date="2018-06" db="EMBL/GenBank/DDBJ databases">
        <authorList>
            <person name="Zhirakovskaya E."/>
        </authorList>
    </citation>
    <scope>NUCLEOTIDE SEQUENCE</scope>
</reference>
<dbReference type="Gene3D" id="2.30.30.40">
    <property type="entry name" value="SH3 Domains"/>
    <property type="match status" value="1"/>
</dbReference>
<dbReference type="Pfam" id="PF08239">
    <property type="entry name" value="SH3_3"/>
    <property type="match status" value="1"/>
</dbReference>
<accession>A0A3B0XWI6</accession>
<organism evidence="2">
    <name type="scientific">hydrothermal vent metagenome</name>
    <dbReference type="NCBI Taxonomy" id="652676"/>
    <lineage>
        <taxon>unclassified sequences</taxon>
        <taxon>metagenomes</taxon>
        <taxon>ecological metagenomes</taxon>
    </lineage>
</organism>
<feature type="domain" description="SH3b" evidence="1">
    <location>
        <begin position="11"/>
        <end position="59"/>
    </location>
</feature>